<evidence type="ECO:0000313" key="1">
    <source>
        <dbReference type="EMBL" id="KAJ8725747.1"/>
    </source>
</evidence>
<gene>
    <name evidence="1" type="ORF">PYW08_003930</name>
</gene>
<organism evidence="1 2">
    <name type="scientific">Mythimna loreyi</name>
    <dbReference type="NCBI Taxonomy" id="667449"/>
    <lineage>
        <taxon>Eukaryota</taxon>
        <taxon>Metazoa</taxon>
        <taxon>Ecdysozoa</taxon>
        <taxon>Arthropoda</taxon>
        <taxon>Hexapoda</taxon>
        <taxon>Insecta</taxon>
        <taxon>Pterygota</taxon>
        <taxon>Neoptera</taxon>
        <taxon>Endopterygota</taxon>
        <taxon>Lepidoptera</taxon>
        <taxon>Glossata</taxon>
        <taxon>Ditrysia</taxon>
        <taxon>Noctuoidea</taxon>
        <taxon>Noctuidae</taxon>
        <taxon>Noctuinae</taxon>
        <taxon>Hadenini</taxon>
        <taxon>Mythimna</taxon>
    </lineage>
</organism>
<dbReference type="Proteomes" id="UP001231649">
    <property type="component" value="Chromosome 15"/>
</dbReference>
<name>A0ACC2QUC1_9NEOP</name>
<keyword evidence="2" id="KW-1185">Reference proteome</keyword>
<reference evidence="1" key="1">
    <citation type="submission" date="2023-03" db="EMBL/GenBank/DDBJ databases">
        <title>Chromosome-level genomes of two armyworms, Mythimna separata and Mythimna loreyi, provide insights into the biosynthesis and reception of sex pheromones.</title>
        <authorList>
            <person name="Zhao H."/>
        </authorList>
    </citation>
    <scope>NUCLEOTIDE SEQUENCE</scope>
    <source>
        <strain evidence="1">BeijingLab</strain>
    </source>
</reference>
<protein>
    <submittedName>
        <fullName evidence="1">Uncharacterized protein</fullName>
    </submittedName>
</protein>
<comment type="caution">
    <text evidence="1">The sequence shown here is derived from an EMBL/GenBank/DDBJ whole genome shotgun (WGS) entry which is preliminary data.</text>
</comment>
<sequence length="468" mass="54028">MSFKSFLVFFLMCLLTDLTYGHDDYIEVLKSSYKFHITPKSWRNAKRVCAEEGAKLFYPENSAEANAVISFWKLRQNSSQPDDTWVYVGISDIVTEGEYETIDGKSISEVYIQWKKDQPDNSGGNEDCLHMNQDGFFNDMSCETAYGFICKKSLPSPKQNRSGQEDEKFFRKDYTYIESEKNFYKIHTMERTFSDAKRMCALEGAMLYYAETVEEVNAVAAFWNRTQPKISSVFVGLTDKMAEGLFETVDGRSIFDVYSKWQVSQPNNFLDNQDCVLMDLAGTMADCECDLKAKFICKKSLQSLEWNHNCNMPNLDYIYNQDIGKCYKLHTTPMNWTDAYAMCRTELTSLAVVSNRMEADYLARLTESTPKPRVLDKYQKGLYHVGFHNRFNEGWQTVTGTPMNVDADIWFESSLPDNIHYEECSSMFFNGRLINTSCSMKSLFICEQKVIPTSNATTEQNEENYMLL</sequence>
<dbReference type="EMBL" id="CM056791">
    <property type="protein sequence ID" value="KAJ8725747.1"/>
    <property type="molecule type" value="Genomic_DNA"/>
</dbReference>
<proteinExistence type="predicted"/>
<evidence type="ECO:0000313" key="2">
    <source>
        <dbReference type="Proteomes" id="UP001231649"/>
    </source>
</evidence>
<accession>A0ACC2QUC1</accession>